<evidence type="ECO:0000313" key="2">
    <source>
        <dbReference type="EMBL" id="RSH79211.1"/>
    </source>
</evidence>
<dbReference type="AlphaFoldDB" id="A0A427XJZ0"/>
<dbReference type="RefSeq" id="XP_028474358.1">
    <property type="nucleotide sequence ID" value="XM_028617051.1"/>
</dbReference>
<feature type="transmembrane region" description="Helical" evidence="1">
    <location>
        <begin position="221"/>
        <end position="242"/>
    </location>
</feature>
<sequence length="339" mass="35876">MGLLRAAYFTALFGASWKIIHGPMVLKSQAYKAHGPVLQSAACFAKPGFEHYPWLGPKLDQINCVLNSIFISSNESPAAVLFMKTFGAVFFCTVLMSTYEGFRPQYRRANVVTGTLARASSFFLLLGQLIAAGCSTPLQMIFSALSSGDGPVAPPAAEYIWTALVATLVTFNGTFAHVVSTNWSYRALSIWQPFPVYTCALALVLPPILRAVGLGHKHTRIPAIVIIAALGTAASVQGHVALVKGTVLDPNGLDIKDVFLVNPAPLLAPLSYGAHLLFVWDFVFVTATVASLVVFTSGSLVALVPIVGISALAGPGAGLIIPWAVREINASHAAANKKA</sequence>
<dbReference type="Proteomes" id="UP000279236">
    <property type="component" value="Unassembled WGS sequence"/>
</dbReference>
<reference evidence="2 3" key="1">
    <citation type="submission" date="2018-11" db="EMBL/GenBank/DDBJ databases">
        <title>Genome sequence of Apiotrichum porosum DSM 27194.</title>
        <authorList>
            <person name="Aliyu H."/>
            <person name="Gorte O."/>
            <person name="Ochsenreither K."/>
        </authorList>
    </citation>
    <scope>NUCLEOTIDE SEQUENCE [LARGE SCALE GENOMIC DNA]</scope>
    <source>
        <strain evidence="2 3">DSM 27194</strain>
    </source>
</reference>
<dbReference type="GeneID" id="39585793"/>
<keyword evidence="3" id="KW-1185">Reference proteome</keyword>
<organism evidence="2 3">
    <name type="scientific">Apiotrichum porosum</name>
    <dbReference type="NCBI Taxonomy" id="105984"/>
    <lineage>
        <taxon>Eukaryota</taxon>
        <taxon>Fungi</taxon>
        <taxon>Dikarya</taxon>
        <taxon>Basidiomycota</taxon>
        <taxon>Agaricomycotina</taxon>
        <taxon>Tremellomycetes</taxon>
        <taxon>Trichosporonales</taxon>
        <taxon>Trichosporonaceae</taxon>
        <taxon>Apiotrichum</taxon>
    </lineage>
</organism>
<dbReference type="EMBL" id="RSCE01000010">
    <property type="protein sequence ID" value="RSH79211.1"/>
    <property type="molecule type" value="Genomic_DNA"/>
</dbReference>
<gene>
    <name evidence="2" type="ORF">EHS24_001250</name>
</gene>
<evidence type="ECO:0000313" key="3">
    <source>
        <dbReference type="Proteomes" id="UP000279236"/>
    </source>
</evidence>
<keyword evidence="1" id="KW-1133">Transmembrane helix</keyword>
<protein>
    <submittedName>
        <fullName evidence="2">Uncharacterized protein</fullName>
    </submittedName>
</protein>
<comment type="caution">
    <text evidence="2">The sequence shown here is derived from an EMBL/GenBank/DDBJ whole genome shotgun (WGS) entry which is preliminary data.</text>
</comment>
<feature type="transmembrane region" description="Helical" evidence="1">
    <location>
        <begin position="78"/>
        <end position="99"/>
    </location>
</feature>
<feature type="transmembrane region" description="Helical" evidence="1">
    <location>
        <begin position="159"/>
        <end position="178"/>
    </location>
</feature>
<feature type="transmembrane region" description="Helical" evidence="1">
    <location>
        <begin position="119"/>
        <end position="138"/>
    </location>
</feature>
<proteinExistence type="predicted"/>
<keyword evidence="1" id="KW-0812">Transmembrane</keyword>
<evidence type="ECO:0000256" key="1">
    <source>
        <dbReference type="SAM" id="Phobius"/>
    </source>
</evidence>
<accession>A0A427XJZ0</accession>
<keyword evidence="1" id="KW-0472">Membrane</keyword>
<name>A0A427XJZ0_9TREE</name>
<dbReference type="OrthoDB" id="10634458at2759"/>